<keyword evidence="7" id="KW-0472">Membrane</keyword>
<evidence type="ECO:0000256" key="9">
    <source>
        <dbReference type="SAM" id="MobiDB-lite"/>
    </source>
</evidence>
<evidence type="ECO:0000256" key="3">
    <source>
        <dbReference type="ARBA" id="ARBA00022496"/>
    </source>
</evidence>
<dbReference type="PANTHER" id="PTHR40980:SF4">
    <property type="entry name" value="TONB-DEPENDENT RECEPTOR-LIKE BETA-BARREL DOMAIN-CONTAINING PROTEIN"/>
    <property type="match status" value="1"/>
</dbReference>
<gene>
    <name evidence="11" type="ORF">LCGC14_0560500</name>
</gene>
<dbReference type="Pfam" id="PF07715">
    <property type="entry name" value="Plug"/>
    <property type="match status" value="1"/>
</dbReference>
<keyword evidence="5" id="KW-0408">Iron</keyword>
<keyword evidence="2" id="KW-0813">Transport</keyword>
<evidence type="ECO:0000256" key="2">
    <source>
        <dbReference type="ARBA" id="ARBA00022448"/>
    </source>
</evidence>
<dbReference type="Gene3D" id="2.170.130.10">
    <property type="entry name" value="TonB-dependent receptor, plug domain"/>
    <property type="match status" value="1"/>
</dbReference>
<keyword evidence="3" id="KW-0410">Iron transport</keyword>
<keyword evidence="3" id="KW-0406">Ion transport</keyword>
<organism evidence="11">
    <name type="scientific">marine sediment metagenome</name>
    <dbReference type="NCBI Taxonomy" id="412755"/>
    <lineage>
        <taxon>unclassified sequences</taxon>
        <taxon>metagenomes</taxon>
        <taxon>ecological metagenomes</taxon>
    </lineage>
</organism>
<dbReference type="GO" id="GO:0006826">
    <property type="term" value="P:iron ion transport"/>
    <property type="evidence" value="ECO:0007669"/>
    <property type="project" value="UniProtKB-KW"/>
</dbReference>
<dbReference type="SMART" id="SM00965">
    <property type="entry name" value="STN"/>
    <property type="match status" value="1"/>
</dbReference>
<accession>A0A0F9U8M0</accession>
<dbReference type="SUPFAM" id="SSF56935">
    <property type="entry name" value="Porins"/>
    <property type="match status" value="1"/>
</dbReference>
<dbReference type="Pfam" id="PF00593">
    <property type="entry name" value="TonB_dep_Rec_b-barrel"/>
    <property type="match status" value="1"/>
</dbReference>
<evidence type="ECO:0000259" key="10">
    <source>
        <dbReference type="SMART" id="SM00965"/>
    </source>
</evidence>
<sequence length="813" mass="89748">MQNINNQLDQNVHRGAIKTSLLIMTAITLNMAVANVEAKEQDIYDIPASSLKAVLSQFADESGIALSAESTLIKNEKSQGLHGQYTIQQGLDILFKDSGLSWRLTEANTLIVRYKSDDLGVINLDAIMIEDDQIGHSAENSISRKRNAPNAITSIEAGQLNQFGDQPLGDTLRRLPGVTFGDANRAREVQLRALSSKYTQVLVNNRSLIDGSSSRSVQVDRIPSSLVERVDIIHAPLASQDGQGAAGSLNIVWKNTDFTPRTEMGVGGGYLEDTAGVGDVSILNAGEIGAFRYALLGGVQVQRRNENENVYEFKGDGTPDGGSTKPNERKYNQLNLVPAFELDVGERNMIRFEPSYLYTEEIRYNPISKLSKDQLSTTEINIKKRKRVRENVGLLTSWQHELSSMSDFTVSLDTQKGSENTKRDETKFKPVNEFDSQKLKTQKKEFTRISPAILFNHSIGNNELSWGGDFSQSKREEGDVTNGVAVDTSIVDIKENRLNGFVQNIWQVNDQIMLTSGLRLEDSSTKTTGVDGLSQTQSNLFALPSLNIVNKLGEQTDLRIGVARTLRRPGLNELSPTISDESGTLFDPDSAGNPTLSPESIWGLDTGIDHYFYNGSGLASVNVFARKFSDKIENIRELEGTRYVSRPKNIGDGQVFGVELEGRLPLDILELPNVTLWANATYIDSEVDTASGESRRFLEQNDAVANLGLDWFVSSWRSTFSVSTNWVSGYDQTVKNNDNSSTKTTLTSLNRLDMSAKTDLSKDVSLSLSLLNLLAPSQTQTDKIVLASGDLDSFTKATESTDRSVYLRLNWKF</sequence>
<feature type="region of interest" description="Disordered" evidence="9">
    <location>
        <begin position="573"/>
        <end position="592"/>
    </location>
</feature>
<evidence type="ECO:0000256" key="1">
    <source>
        <dbReference type="ARBA" id="ARBA00004571"/>
    </source>
</evidence>
<dbReference type="InterPro" id="IPR039426">
    <property type="entry name" value="TonB-dep_rcpt-like"/>
</dbReference>
<keyword evidence="4" id="KW-0812">Transmembrane</keyword>
<evidence type="ECO:0000256" key="7">
    <source>
        <dbReference type="ARBA" id="ARBA00023136"/>
    </source>
</evidence>
<dbReference type="InterPro" id="IPR036942">
    <property type="entry name" value="Beta-barrel_TonB_sf"/>
</dbReference>
<dbReference type="Gene3D" id="3.55.50.30">
    <property type="match status" value="1"/>
</dbReference>
<comment type="caution">
    <text evidence="11">The sequence shown here is derived from an EMBL/GenBank/DDBJ whole genome shotgun (WGS) entry which is preliminary data.</text>
</comment>
<feature type="domain" description="Secretin/TonB short N-terminal" evidence="10">
    <location>
        <begin position="64"/>
        <end position="115"/>
    </location>
</feature>
<evidence type="ECO:0000256" key="4">
    <source>
        <dbReference type="ARBA" id="ARBA00022692"/>
    </source>
</evidence>
<dbReference type="InterPro" id="IPR000531">
    <property type="entry name" value="Beta-barrel_TonB"/>
</dbReference>
<dbReference type="AlphaFoldDB" id="A0A0F9U8M0"/>
<reference evidence="11" key="1">
    <citation type="journal article" date="2015" name="Nature">
        <title>Complex archaea that bridge the gap between prokaryotes and eukaryotes.</title>
        <authorList>
            <person name="Spang A."/>
            <person name="Saw J.H."/>
            <person name="Jorgensen S.L."/>
            <person name="Zaremba-Niedzwiedzka K."/>
            <person name="Martijn J."/>
            <person name="Lind A.E."/>
            <person name="van Eijk R."/>
            <person name="Schleper C."/>
            <person name="Guy L."/>
            <person name="Ettema T.J."/>
        </authorList>
    </citation>
    <scope>NUCLEOTIDE SEQUENCE</scope>
</reference>
<dbReference type="InterPro" id="IPR012910">
    <property type="entry name" value="Plug_dom"/>
</dbReference>
<evidence type="ECO:0000256" key="6">
    <source>
        <dbReference type="ARBA" id="ARBA00023077"/>
    </source>
</evidence>
<dbReference type="InterPro" id="IPR037066">
    <property type="entry name" value="Plug_dom_sf"/>
</dbReference>
<dbReference type="EMBL" id="LAZR01000796">
    <property type="protein sequence ID" value="KKN57606.1"/>
    <property type="molecule type" value="Genomic_DNA"/>
</dbReference>
<protein>
    <recommendedName>
        <fullName evidence="10">Secretin/TonB short N-terminal domain-containing protein</fullName>
    </recommendedName>
</protein>
<dbReference type="InterPro" id="IPR011662">
    <property type="entry name" value="Secretin/TonB_short_N"/>
</dbReference>
<evidence type="ECO:0000256" key="8">
    <source>
        <dbReference type="ARBA" id="ARBA00023237"/>
    </source>
</evidence>
<keyword evidence="6" id="KW-0798">TonB box</keyword>
<name>A0A0F9U8M0_9ZZZZ</name>
<dbReference type="Gene3D" id="2.40.170.20">
    <property type="entry name" value="TonB-dependent receptor, beta-barrel domain"/>
    <property type="match status" value="1"/>
</dbReference>
<dbReference type="PROSITE" id="PS52016">
    <property type="entry name" value="TONB_DEPENDENT_REC_3"/>
    <property type="match status" value="1"/>
</dbReference>
<dbReference type="Pfam" id="PF07660">
    <property type="entry name" value="STN"/>
    <property type="match status" value="1"/>
</dbReference>
<proteinExistence type="predicted"/>
<dbReference type="PANTHER" id="PTHR40980">
    <property type="entry name" value="PLUG DOMAIN-CONTAINING PROTEIN"/>
    <property type="match status" value="1"/>
</dbReference>
<evidence type="ECO:0000256" key="5">
    <source>
        <dbReference type="ARBA" id="ARBA00023004"/>
    </source>
</evidence>
<keyword evidence="8" id="KW-0998">Cell outer membrane</keyword>
<evidence type="ECO:0000313" key="11">
    <source>
        <dbReference type="EMBL" id="KKN57606.1"/>
    </source>
</evidence>
<dbReference type="CDD" id="cd01347">
    <property type="entry name" value="ligand_gated_channel"/>
    <property type="match status" value="1"/>
</dbReference>
<dbReference type="GO" id="GO:0009279">
    <property type="term" value="C:cell outer membrane"/>
    <property type="evidence" value="ECO:0007669"/>
    <property type="project" value="UniProtKB-SubCell"/>
</dbReference>
<comment type="subcellular location">
    <subcellularLocation>
        <location evidence="1">Cell outer membrane</location>
        <topology evidence="1">Multi-pass membrane protein</topology>
    </subcellularLocation>
</comment>